<evidence type="ECO:0000313" key="13">
    <source>
        <dbReference type="Proteomes" id="UP000799767"/>
    </source>
</evidence>
<dbReference type="GO" id="GO:0005576">
    <property type="term" value="C:extracellular region"/>
    <property type="evidence" value="ECO:0007669"/>
    <property type="project" value="UniProtKB-SubCell"/>
</dbReference>
<comment type="pathway">
    <text evidence="9">Glycan metabolism; L-arabinan degradation.</text>
</comment>
<keyword evidence="9" id="KW-0964">Secreted</keyword>
<dbReference type="InterPro" id="IPR036195">
    <property type="entry name" value="AbfB_ABD_sf"/>
</dbReference>
<dbReference type="GeneID" id="54471834"/>
<dbReference type="PANTHER" id="PTHR39447:SF2">
    <property type="entry name" value="ALPHA-L-ARABINOFURANOSIDASE B"/>
    <property type="match status" value="1"/>
</dbReference>
<dbReference type="InterPro" id="IPR015289">
    <property type="entry name" value="A-L-arabinofuranosidase_B_cat"/>
</dbReference>
<comment type="catalytic activity">
    <reaction evidence="1 9">
        <text>Hydrolysis of terminal non-reducing alpha-L-arabinofuranoside residues in alpha-L-arabinosides.</text>
        <dbReference type="EC" id="3.2.1.55"/>
    </reaction>
</comment>
<dbReference type="InterPro" id="IPR038964">
    <property type="entry name" value="ABFB"/>
</dbReference>
<feature type="domain" description="Alpha-L-arabinofuranosidase B arabinose-binding" evidence="10">
    <location>
        <begin position="367"/>
        <end position="507"/>
    </location>
</feature>
<evidence type="ECO:0000313" key="12">
    <source>
        <dbReference type="EMBL" id="KAF2485887.1"/>
    </source>
</evidence>
<keyword evidence="3" id="KW-0732">Signal</keyword>
<dbReference type="Proteomes" id="UP000799767">
    <property type="component" value="Unassembled WGS sequence"/>
</dbReference>
<evidence type="ECO:0000256" key="5">
    <source>
        <dbReference type="ARBA" id="ARBA00023180"/>
    </source>
</evidence>
<feature type="active site" description="Nucleophile" evidence="7">
    <location>
        <position position="236"/>
    </location>
</feature>
<evidence type="ECO:0000256" key="8">
    <source>
        <dbReference type="PIRSR" id="PIRSR638964-3"/>
    </source>
</evidence>
<dbReference type="GO" id="GO:0046556">
    <property type="term" value="F:alpha-L-arabinofuranosidase activity"/>
    <property type="evidence" value="ECO:0007669"/>
    <property type="project" value="UniProtKB-UniRule"/>
</dbReference>
<dbReference type="UniPathway" id="UPA00667"/>
<dbReference type="AlphaFoldDB" id="A0A6A6Q384"/>
<dbReference type="CDD" id="cd23399">
    <property type="entry name" value="beta-trefoil_ABD_ABFB"/>
    <property type="match status" value="1"/>
</dbReference>
<gene>
    <name evidence="12" type="ORF">BDY17DRAFT_247563</name>
</gene>
<dbReference type="FunFam" id="2.80.10.50:FF:000059">
    <property type="entry name" value="Probable alpha-L-arabinofuranosidase B"/>
    <property type="match status" value="1"/>
</dbReference>
<protein>
    <recommendedName>
        <fullName evidence="9">Alpha-L-arabinofuranosidase</fullName>
        <ecNumber evidence="9">3.2.1.55</ecNumber>
    </recommendedName>
</protein>
<feature type="domain" description="Alpha-L-arabinofuranosidase B catalytic" evidence="11">
    <location>
        <begin position="36"/>
        <end position="348"/>
    </location>
</feature>
<proteinExistence type="inferred from homology"/>
<dbReference type="GO" id="GO:0045493">
    <property type="term" value="P:xylan catabolic process"/>
    <property type="evidence" value="ECO:0007669"/>
    <property type="project" value="UniProtKB-KW"/>
</dbReference>
<feature type="disulfide bond" evidence="8">
    <location>
        <begin position="37"/>
        <end position="47"/>
    </location>
</feature>
<keyword evidence="13" id="KW-1185">Reference proteome</keyword>
<evidence type="ECO:0000259" key="11">
    <source>
        <dbReference type="Pfam" id="PF09206"/>
    </source>
</evidence>
<dbReference type="EC" id="3.2.1.55" evidence="9"/>
<dbReference type="InterPro" id="IPR013320">
    <property type="entry name" value="ConA-like_dom_sf"/>
</dbReference>
<reference evidence="12" key="1">
    <citation type="journal article" date="2020" name="Stud. Mycol.">
        <title>101 Dothideomycetes genomes: a test case for predicting lifestyles and emergence of pathogens.</title>
        <authorList>
            <person name="Haridas S."/>
            <person name="Albert R."/>
            <person name="Binder M."/>
            <person name="Bloem J."/>
            <person name="Labutti K."/>
            <person name="Salamov A."/>
            <person name="Andreopoulos B."/>
            <person name="Baker S."/>
            <person name="Barry K."/>
            <person name="Bills G."/>
            <person name="Bluhm B."/>
            <person name="Cannon C."/>
            <person name="Castanera R."/>
            <person name="Culley D."/>
            <person name="Daum C."/>
            <person name="Ezra D."/>
            <person name="Gonzalez J."/>
            <person name="Henrissat B."/>
            <person name="Kuo A."/>
            <person name="Liang C."/>
            <person name="Lipzen A."/>
            <person name="Lutzoni F."/>
            <person name="Magnuson J."/>
            <person name="Mondo S."/>
            <person name="Nolan M."/>
            <person name="Ohm R."/>
            <person name="Pangilinan J."/>
            <person name="Park H.-J."/>
            <person name="Ramirez L."/>
            <person name="Alfaro M."/>
            <person name="Sun H."/>
            <person name="Tritt A."/>
            <person name="Yoshinaga Y."/>
            <person name="Zwiers L.-H."/>
            <person name="Turgeon B."/>
            <person name="Goodwin S."/>
            <person name="Spatafora J."/>
            <person name="Crous P."/>
            <person name="Grigoriev I."/>
        </authorList>
    </citation>
    <scope>NUCLEOTIDE SEQUENCE</scope>
    <source>
        <strain evidence="12">CBS 113389</strain>
    </source>
</reference>
<feature type="disulfide bond" evidence="8">
    <location>
        <begin position="415"/>
        <end position="453"/>
    </location>
</feature>
<dbReference type="Pfam" id="PF05270">
    <property type="entry name" value="AbfB"/>
    <property type="match status" value="1"/>
</dbReference>
<dbReference type="GO" id="GO:0046373">
    <property type="term" value="P:L-arabinose metabolic process"/>
    <property type="evidence" value="ECO:0007669"/>
    <property type="project" value="UniProtKB-UniRule"/>
</dbReference>
<feature type="active site" description="Proton donor" evidence="7">
    <location>
        <position position="311"/>
    </location>
</feature>
<evidence type="ECO:0000256" key="6">
    <source>
        <dbReference type="ARBA" id="ARBA00023295"/>
    </source>
</evidence>
<dbReference type="SUPFAM" id="SSF110221">
    <property type="entry name" value="AbfB domain"/>
    <property type="match status" value="1"/>
</dbReference>
<keyword evidence="6 9" id="KW-0326">Glycosidase</keyword>
<dbReference type="Gene3D" id="2.60.120.200">
    <property type="match status" value="1"/>
</dbReference>
<keyword evidence="9" id="KW-0858">Xylan degradation</keyword>
<evidence type="ECO:0000256" key="7">
    <source>
        <dbReference type="PIRSR" id="PIRSR638964-1"/>
    </source>
</evidence>
<sequence length="512" mass="54224">MAPHILTKRKKDAGLIRILLSFGPCRHLWPTVAAAPCDLYASGGTPCVAAHSPTRSLYNSFTGALYQILRNSDGSTLDVYPLSGGVANVSPQDQFCLNSTCSIAVIYDQSGHGNDLTRAPPNNFNGPQSDGYDNLANPVGASVTLNGQKAYGVFISLGTGYRNNECQGTATGDEPEGIYAVLDGTHYNDNCCFDYGNAENKTGAAGLGNMEAIYCGNCSIWDTGAGPGPWIMADMEVGLFSSGDGSNNPSDPTQTDRFVTAMVKCTHNLWAIRGGNSESGALSTYWSGVRPSGGYNPMRKEGDIILGIAGDNSNGAQGTFYEGVMTTGYPSDDTENAVQENIVAADYAVGQYNNGQELTVGSSISFHVTTPGFTTSYIAHNGTTVNTQVVSSSSPTAQQQTASWVVEKGLGNSNCFSFESVDTPGSYIYESDFHLMLGSLDGTLAFGESATFCIQAPLNGQGSSIRSWSYPARYFRHYGDVGYIAGQGGPEFFDATNYYSDDVSFIIGQAFA</sequence>
<comment type="similarity">
    <text evidence="2 9">Belongs to the glycosyl hydrolase 54 family.</text>
</comment>
<organism evidence="12 13">
    <name type="scientific">Neohortaea acidophila</name>
    <dbReference type="NCBI Taxonomy" id="245834"/>
    <lineage>
        <taxon>Eukaryota</taxon>
        <taxon>Fungi</taxon>
        <taxon>Dikarya</taxon>
        <taxon>Ascomycota</taxon>
        <taxon>Pezizomycotina</taxon>
        <taxon>Dothideomycetes</taxon>
        <taxon>Dothideomycetidae</taxon>
        <taxon>Mycosphaerellales</taxon>
        <taxon>Teratosphaeriaceae</taxon>
        <taxon>Neohortaea</taxon>
    </lineage>
</organism>
<keyword evidence="9" id="KW-0119">Carbohydrate metabolism</keyword>
<dbReference type="EMBL" id="MU001633">
    <property type="protein sequence ID" value="KAF2485887.1"/>
    <property type="molecule type" value="Genomic_DNA"/>
</dbReference>
<accession>A0A6A6Q384</accession>
<evidence type="ECO:0000256" key="3">
    <source>
        <dbReference type="ARBA" id="ARBA00022729"/>
    </source>
</evidence>
<feature type="disulfide bond" evidence="8">
    <location>
        <begin position="191"/>
        <end position="192"/>
    </location>
</feature>
<keyword evidence="8" id="KW-1015">Disulfide bond</keyword>
<keyword evidence="9" id="KW-0624">Polysaccharide degradation</keyword>
<keyword evidence="5" id="KW-0325">Glycoprotein</keyword>
<dbReference type="Gene3D" id="2.80.10.50">
    <property type="match status" value="1"/>
</dbReference>
<keyword evidence="4 9" id="KW-0378">Hydrolase</keyword>
<dbReference type="PANTHER" id="PTHR39447">
    <property type="entry name" value="ALPHA-L-ARABINOFURANOSIDASE B"/>
    <property type="match status" value="1"/>
</dbReference>
<dbReference type="InterPro" id="IPR007934">
    <property type="entry name" value="AbfB_ABD"/>
</dbReference>
<name>A0A6A6Q384_9PEZI</name>
<dbReference type="GO" id="GO:0031222">
    <property type="term" value="P:arabinan catabolic process"/>
    <property type="evidence" value="ECO:0007669"/>
    <property type="project" value="UniProtKB-UniRule"/>
</dbReference>
<dbReference type="Pfam" id="PF09206">
    <property type="entry name" value="ArabFuran-catal"/>
    <property type="match status" value="1"/>
</dbReference>
<comment type="subcellular location">
    <subcellularLocation>
        <location evidence="9">Secreted</location>
    </subcellularLocation>
</comment>
<feature type="disulfide bond" evidence="8">
    <location>
        <begin position="96"/>
        <end position="101"/>
    </location>
</feature>
<dbReference type="OrthoDB" id="157622at2759"/>
<evidence type="ECO:0000259" key="10">
    <source>
        <dbReference type="Pfam" id="PF05270"/>
    </source>
</evidence>
<dbReference type="SUPFAM" id="SSF49899">
    <property type="entry name" value="Concanavalin A-like lectins/glucanases"/>
    <property type="match status" value="1"/>
</dbReference>
<evidence type="ECO:0000256" key="2">
    <source>
        <dbReference type="ARBA" id="ARBA00006963"/>
    </source>
</evidence>
<dbReference type="RefSeq" id="XP_033592456.1">
    <property type="nucleotide sequence ID" value="XM_033730832.1"/>
</dbReference>
<evidence type="ECO:0000256" key="1">
    <source>
        <dbReference type="ARBA" id="ARBA00001462"/>
    </source>
</evidence>
<evidence type="ECO:0000256" key="9">
    <source>
        <dbReference type="RuleBase" id="RU367111"/>
    </source>
</evidence>
<dbReference type="GO" id="GO:0045490">
    <property type="term" value="P:pectin catabolic process"/>
    <property type="evidence" value="ECO:0007669"/>
    <property type="project" value="TreeGrafter"/>
</dbReference>
<evidence type="ECO:0000256" key="4">
    <source>
        <dbReference type="ARBA" id="ARBA00022801"/>
    </source>
</evidence>